<keyword evidence="2" id="KW-0812">Transmembrane</keyword>
<dbReference type="InterPro" id="IPR003675">
    <property type="entry name" value="Rce1/LyrA-like_dom"/>
</dbReference>
<name>A0ABU3F673_9ENTE</name>
<evidence type="ECO:0000259" key="3">
    <source>
        <dbReference type="Pfam" id="PF02517"/>
    </source>
</evidence>
<evidence type="ECO:0000313" key="4">
    <source>
        <dbReference type="EMBL" id="MDT2758169.1"/>
    </source>
</evidence>
<keyword evidence="5" id="KW-1185">Reference proteome</keyword>
<keyword evidence="2" id="KW-0472">Membrane</keyword>
<dbReference type="EMBL" id="JARQAJ010000001">
    <property type="protein sequence ID" value="MDT2758169.1"/>
    <property type="molecule type" value="Genomic_DNA"/>
</dbReference>
<feature type="transmembrane region" description="Helical" evidence="2">
    <location>
        <begin position="75"/>
        <end position="96"/>
    </location>
</feature>
<keyword evidence="2" id="KW-1133">Transmembrane helix</keyword>
<dbReference type="PANTHER" id="PTHR36435">
    <property type="entry name" value="SLR1288 PROTEIN"/>
    <property type="match status" value="1"/>
</dbReference>
<dbReference type="PANTHER" id="PTHR36435:SF1">
    <property type="entry name" value="CAAX AMINO TERMINAL PROTEASE FAMILY PROTEIN"/>
    <property type="match status" value="1"/>
</dbReference>
<evidence type="ECO:0000256" key="1">
    <source>
        <dbReference type="ARBA" id="ARBA00009067"/>
    </source>
</evidence>
<dbReference type="InterPro" id="IPR052710">
    <property type="entry name" value="CAAX_protease"/>
</dbReference>
<reference evidence="4" key="1">
    <citation type="submission" date="2023-03" db="EMBL/GenBank/DDBJ databases">
        <authorList>
            <person name="Shen W."/>
            <person name="Cai J."/>
        </authorList>
    </citation>
    <scope>NUCLEOTIDE SEQUENCE</scope>
    <source>
        <strain evidence="4">P66-3</strain>
    </source>
</reference>
<dbReference type="Pfam" id="PF02517">
    <property type="entry name" value="Rce1-like"/>
    <property type="match status" value="1"/>
</dbReference>
<evidence type="ECO:0000256" key="2">
    <source>
        <dbReference type="SAM" id="Phobius"/>
    </source>
</evidence>
<feature type="transmembrane region" description="Helical" evidence="2">
    <location>
        <begin position="36"/>
        <end position="55"/>
    </location>
</feature>
<feature type="transmembrane region" description="Helical" evidence="2">
    <location>
        <begin position="173"/>
        <end position="190"/>
    </location>
</feature>
<accession>A0ABU3F673</accession>
<organism evidence="4 5">
    <name type="scientific">Enterococcus xiangfangensis</name>
    <dbReference type="NCBI Taxonomy" id="1296537"/>
    <lineage>
        <taxon>Bacteria</taxon>
        <taxon>Bacillati</taxon>
        <taxon>Bacillota</taxon>
        <taxon>Bacilli</taxon>
        <taxon>Lactobacillales</taxon>
        <taxon>Enterococcaceae</taxon>
        <taxon>Enterococcus</taxon>
    </lineage>
</organism>
<feature type="transmembrane region" description="Helical" evidence="2">
    <location>
        <begin position="197"/>
        <end position="216"/>
    </location>
</feature>
<comment type="caution">
    <text evidence="4">The sequence shown here is derived from an EMBL/GenBank/DDBJ whole genome shotgun (WGS) entry which is preliminary data.</text>
</comment>
<proteinExistence type="inferred from homology"/>
<comment type="similarity">
    <text evidence="1">Belongs to the UPF0177 family.</text>
</comment>
<evidence type="ECO:0000313" key="5">
    <source>
        <dbReference type="Proteomes" id="UP001181046"/>
    </source>
</evidence>
<feature type="domain" description="CAAX prenyl protease 2/Lysostaphin resistance protein A-like" evidence="3">
    <location>
        <begin position="118"/>
        <end position="206"/>
    </location>
</feature>
<dbReference type="RefSeq" id="WP_311829081.1">
    <property type="nucleotide sequence ID" value="NZ_JARQAJ010000001.1"/>
</dbReference>
<feature type="transmembrane region" description="Helical" evidence="2">
    <location>
        <begin position="116"/>
        <end position="136"/>
    </location>
</feature>
<dbReference type="Proteomes" id="UP001181046">
    <property type="component" value="Unassembled WGS sequence"/>
</dbReference>
<sequence length="217" mass="24952">MLGVIKKSLLFVVLYLIITLPRRIISFSQKSGIDWSVSTIIFTILVLFICIFLCLRLTRNYRTKLDFTTLKPSEVFRAITFGFLGNFILQAIVLLFFNTSVITDNQVDINKLTNNIPFVLTFLLAIVVGPIGEELLLRGFLATQLLKINLFTSFTLTTILFSFGHFPTSLYEFLRYFVLGTILYLIFYRSKRLEYSIAAHMFINLIALLPIISAKFF</sequence>
<gene>
    <name evidence="4" type="ORF">P7H27_00030</name>
</gene>
<feature type="transmembrane region" description="Helical" evidence="2">
    <location>
        <begin position="148"/>
        <end position="167"/>
    </location>
</feature>
<protein>
    <submittedName>
        <fullName evidence="4">Type II CAAX endopeptidase family protein</fullName>
    </submittedName>
</protein>